<keyword evidence="2" id="KW-1185">Reference proteome</keyword>
<dbReference type="Gene3D" id="3.40.720.10">
    <property type="entry name" value="Alkaline Phosphatase, subunit A"/>
    <property type="match status" value="1"/>
</dbReference>
<dbReference type="PANTHER" id="PTHR10151">
    <property type="entry name" value="ECTONUCLEOTIDE PYROPHOSPHATASE/PHOSPHODIESTERASE"/>
    <property type="match status" value="1"/>
</dbReference>
<name>A0ABX8YZL2_9BACT</name>
<dbReference type="InterPro" id="IPR002591">
    <property type="entry name" value="Phosphodiest/P_Trfase"/>
</dbReference>
<protein>
    <submittedName>
        <fullName evidence="1">Type I phosphodiesterase / nucleotide pyrophosphatase</fullName>
    </submittedName>
</protein>
<dbReference type="InterPro" id="IPR017850">
    <property type="entry name" value="Alkaline_phosphatase_core_sf"/>
</dbReference>
<gene>
    <name evidence="1" type="ORF">RHAB15C_0000710</name>
</gene>
<sequence length="423" mass="48291">MINQESLDALKLAQYTSYFKKPLYQGYAFSQLPQTIMNLLTKQSKGGLPQSAIANSYGDYDGVVLFFIDGFGWEFFEKYVSSCPFLKRTVEEGVVSKISSQFPSTTAAHVTAIHTSLNVGETGIYEWFYYEPLIEKIITPLLFSYAGDKSSDRLLPKYDPKQIFPFKTWYQKLLIHNIASYVFQSDKIAHSSYSKALCEAATMVPYTTFSSALDSLVELCCNPKQTPFYYFVYFADIDSMGHRHGIASDFFSNAVINCWKLIENHFWTPLRKSKKRIAALFTADHGMSPVDPNKTLYLNHFAPSILPAMKKDSQGRILAPAGSCRDLFLHVQEEKLLEIASFLEKKLKGIADVVLTKKMMKDGFFDIASERFQQRIANLVILPYYGEAVWWFEKNRFEQHFFAAHGGLTPQEMESICLFLPHV</sequence>
<reference evidence="1 2" key="1">
    <citation type="submission" date="2021-05" db="EMBL/GenBank/DDBJ databases">
        <title>Ecology and evolution of chlamydial symbionts of arthropods.</title>
        <authorList>
            <person name="Halter T."/>
            <person name="Sixt B.S."/>
            <person name="Toenshoff E.R."/>
            <person name="Koestlbacher S."/>
            <person name="Schulz F."/>
            <person name="Kostanjsek R."/>
            <person name="Collingro A."/>
            <person name="Hendrickx F."/>
            <person name="Horn M."/>
        </authorList>
    </citation>
    <scope>NUCLEOTIDE SEQUENCE [LARGE SCALE GENOMIC DNA]</scope>
    <source>
        <strain evidence="1 2">15C</strain>
    </source>
</reference>
<organism evidence="1 2">
    <name type="scientific">Candidatus Rhabdochlamydia porcellionis</name>
    <dbReference type="NCBI Taxonomy" id="225148"/>
    <lineage>
        <taxon>Bacteria</taxon>
        <taxon>Pseudomonadati</taxon>
        <taxon>Chlamydiota</taxon>
        <taxon>Chlamydiia</taxon>
        <taxon>Parachlamydiales</taxon>
        <taxon>Candidatus Rhabdochlamydiaceae</taxon>
        <taxon>Candidatus Rhabdochlamydia</taxon>
    </lineage>
</organism>
<evidence type="ECO:0000313" key="1">
    <source>
        <dbReference type="EMBL" id="QZA58831.1"/>
    </source>
</evidence>
<dbReference type="EMBL" id="CP075585">
    <property type="protein sequence ID" value="QZA58831.1"/>
    <property type="molecule type" value="Genomic_DNA"/>
</dbReference>
<accession>A0ABX8YZL2</accession>
<dbReference type="SUPFAM" id="SSF53649">
    <property type="entry name" value="Alkaline phosphatase-like"/>
    <property type="match status" value="1"/>
</dbReference>
<dbReference type="PANTHER" id="PTHR10151:SF120">
    <property type="entry name" value="BIS(5'-ADENOSYL)-TRIPHOSPHATASE"/>
    <property type="match status" value="1"/>
</dbReference>
<evidence type="ECO:0000313" key="2">
    <source>
        <dbReference type="Proteomes" id="UP000822862"/>
    </source>
</evidence>
<dbReference type="RefSeq" id="WP_194844675.1">
    <property type="nucleotide sequence ID" value="NZ_CP075585.1"/>
</dbReference>
<dbReference type="Proteomes" id="UP000822862">
    <property type="component" value="Chromosome"/>
</dbReference>
<dbReference type="Pfam" id="PF01663">
    <property type="entry name" value="Phosphodiest"/>
    <property type="match status" value="1"/>
</dbReference>
<proteinExistence type="predicted"/>